<feature type="region of interest" description="Disordered" evidence="1">
    <location>
        <begin position="1"/>
        <end position="20"/>
    </location>
</feature>
<dbReference type="Proteomes" id="UP001497480">
    <property type="component" value="Unassembled WGS sequence"/>
</dbReference>
<evidence type="ECO:0000313" key="3">
    <source>
        <dbReference type="Proteomes" id="UP001497480"/>
    </source>
</evidence>
<reference evidence="2 3" key="1">
    <citation type="submission" date="2024-03" db="EMBL/GenBank/DDBJ databases">
        <authorList>
            <person name="Martinez-Hernandez J."/>
        </authorList>
    </citation>
    <scope>NUCLEOTIDE SEQUENCE [LARGE SCALE GENOMIC DNA]</scope>
</reference>
<dbReference type="EMBL" id="CAXHTB010000019">
    <property type="protein sequence ID" value="CAL0325984.1"/>
    <property type="molecule type" value="Genomic_DNA"/>
</dbReference>
<evidence type="ECO:0000256" key="1">
    <source>
        <dbReference type="SAM" id="MobiDB-lite"/>
    </source>
</evidence>
<sequence length="79" mass="9037">MAPWATVRNGAKLSKNRPQSTRSFCASRSAWTRLVGLMHQPGYLVHQPSYLVRQYVGGLVRERGVVCSDQDIIYKTWKE</sequence>
<organism evidence="2 3">
    <name type="scientific">Lupinus luteus</name>
    <name type="common">European yellow lupine</name>
    <dbReference type="NCBI Taxonomy" id="3873"/>
    <lineage>
        <taxon>Eukaryota</taxon>
        <taxon>Viridiplantae</taxon>
        <taxon>Streptophyta</taxon>
        <taxon>Embryophyta</taxon>
        <taxon>Tracheophyta</taxon>
        <taxon>Spermatophyta</taxon>
        <taxon>Magnoliopsida</taxon>
        <taxon>eudicotyledons</taxon>
        <taxon>Gunneridae</taxon>
        <taxon>Pentapetalae</taxon>
        <taxon>rosids</taxon>
        <taxon>fabids</taxon>
        <taxon>Fabales</taxon>
        <taxon>Fabaceae</taxon>
        <taxon>Papilionoideae</taxon>
        <taxon>50 kb inversion clade</taxon>
        <taxon>genistoids sensu lato</taxon>
        <taxon>core genistoids</taxon>
        <taxon>Genisteae</taxon>
        <taxon>Lupinus</taxon>
    </lineage>
</organism>
<protein>
    <submittedName>
        <fullName evidence="2">Uncharacterized protein</fullName>
    </submittedName>
</protein>
<proteinExistence type="predicted"/>
<keyword evidence="3" id="KW-1185">Reference proteome</keyword>
<name>A0AAV1XWC2_LUPLU</name>
<accession>A0AAV1XWC2</accession>
<gene>
    <name evidence="2" type="ORF">LLUT_LOCUS27044</name>
</gene>
<evidence type="ECO:0000313" key="2">
    <source>
        <dbReference type="EMBL" id="CAL0325984.1"/>
    </source>
</evidence>
<comment type="caution">
    <text evidence="2">The sequence shown here is derived from an EMBL/GenBank/DDBJ whole genome shotgun (WGS) entry which is preliminary data.</text>
</comment>
<dbReference type="AlphaFoldDB" id="A0AAV1XWC2"/>